<dbReference type="InterPro" id="IPR035940">
    <property type="entry name" value="CAP_sf"/>
</dbReference>
<gene>
    <name evidence="3" type="ORF">F6464_03100</name>
</gene>
<evidence type="ECO:0000313" key="4">
    <source>
        <dbReference type="Proteomes" id="UP000490922"/>
    </source>
</evidence>
<dbReference type="Pfam" id="PF00188">
    <property type="entry name" value="CAP"/>
    <property type="match status" value="1"/>
</dbReference>
<dbReference type="CDD" id="cd05379">
    <property type="entry name" value="CAP_bacterial"/>
    <property type="match status" value="1"/>
</dbReference>
<dbReference type="InterPro" id="IPR014044">
    <property type="entry name" value="CAP_dom"/>
</dbReference>
<feature type="signal peptide" evidence="1">
    <location>
        <begin position="1"/>
        <end position="26"/>
    </location>
</feature>
<dbReference type="RefSeq" id="WP_151106275.1">
    <property type="nucleotide sequence ID" value="NZ_WAEM01000001.1"/>
</dbReference>
<dbReference type="EMBL" id="WAEM01000001">
    <property type="protein sequence ID" value="KAB1158082.1"/>
    <property type="molecule type" value="Genomic_DNA"/>
</dbReference>
<organism evidence="3 4">
    <name type="scientific">Flavobacterium luteum</name>
    <dbReference type="NCBI Taxonomy" id="2026654"/>
    <lineage>
        <taxon>Bacteria</taxon>
        <taxon>Pseudomonadati</taxon>
        <taxon>Bacteroidota</taxon>
        <taxon>Flavobacteriia</taxon>
        <taxon>Flavobacteriales</taxon>
        <taxon>Flavobacteriaceae</taxon>
        <taxon>Flavobacterium</taxon>
    </lineage>
</organism>
<dbReference type="PANTHER" id="PTHR31157">
    <property type="entry name" value="SCP DOMAIN-CONTAINING PROTEIN"/>
    <property type="match status" value="1"/>
</dbReference>
<keyword evidence="1" id="KW-0732">Signal</keyword>
<dbReference type="OrthoDB" id="982527at2"/>
<name>A0A7J5AKF1_9FLAO</name>
<sequence length="166" mass="18834">MKRILLRAMLPLAFVFTLISCSPDSAEETIAPQAELIQNYNYQPNEVELADLINEYRVSKGLSVLKIVNHISYKSEEHNEYMIEKNVVNHDLFEERSQNIIQVLGAVKVNENIAYNFSTPNSALNAWLKSAGHKANIEGNFTHFGVSITVNPTNGNKYYTNIFIKK</sequence>
<proteinExistence type="predicted"/>
<protein>
    <submittedName>
        <fullName evidence="3">CAP domain-containing protein</fullName>
    </submittedName>
</protein>
<feature type="chain" id="PRO_5029717291" evidence="1">
    <location>
        <begin position="27"/>
        <end position="166"/>
    </location>
</feature>
<evidence type="ECO:0000313" key="3">
    <source>
        <dbReference type="EMBL" id="KAB1158082.1"/>
    </source>
</evidence>
<accession>A0A7J5AKF1</accession>
<dbReference type="Gene3D" id="3.40.33.10">
    <property type="entry name" value="CAP"/>
    <property type="match status" value="1"/>
</dbReference>
<evidence type="ECO:0000256" key="1">
    <source>
        <dbReference type="SAM" id="SignalP"/>
    </source>
</evidence>
<reference evidence="3 4" key="1">
    <citation type="submission" date="2019-09" db="EMBL/GenBank/DDBJ databases">
        <title>Flavobacterium sp. nov., isolated from glacier ice.</title>
        <authorList>
            <person name="Liu Q."/>
        </authorList>
    </citation>
    <scope>NUCLEOTIDE SEQUENCE [LARGE SCALE GENOMIC DNA]</scope>
    <source>
        <strain evidence="3 4">NBRC 112527</strain>
    </source>
</reference>
<dbReference type="SUPFAM" id="SSF55797">
    <property type="entry name" value="PR-1-like"/>
    <property type="match status" value="1"/>
</dbReference>
<dbReference type="Proteomes" id="UP000490922">
    <property type="component" value="Unassembled WGS sequence"/>
</dbReference>
<evidence type="ECO:0000259" key="2">
    <source>
        <dbReference type="Pfam" id="PF00188"/>
    </source>
</evidence>
<dbReference type="PANTHER" id="PTHR31157:SF1">
    <property type="entry name" value="SCP DOMAIN-CONTAINING PROTEIN"/>
    <property type="match status" value="1"/>
</dbReference>
<comment type="caution">
    <text evidence="3">The sequence shown here is derived from an EMBL/GenBank/DDBJ whole genome shotgun (WGS) entry which is preliminary data.</text>
</comment>
<dbReference type="PROSITE" id="PS51257">
    <property type="entry name" value="PROKAR_LIPOPROTEIN"/>
    <property type="match status" value="1"/>
</dbReference>
<dbReference type="AlphaFoldDB" id="A0A7J5AKF1"/>
<keyword evidence="4" id="KW-1185">Reference proteome</keyword>
<feature type="domain" description="SCP" evidence="2">
    <location>
        <begin position="51"/>
        <end position="160"/>
    </location>
</feature>